<dbReference type="Proteomes" id="UP000001055">
    <property type="component" value="Unassembled WGS sequence"/>
</dbReference>
<reference evidence="2" key="1">
    <citation type="journal article" date="2007" name="Plant Cell">
        <title>Dothideomycete-plant interactions illuminated by genome sequencing and EST analysis of the wheat pathogen Stagonospora nodorum.</title>
        <authorList>
            <person name="Hane J.K."/>
            <person name="Lowe R.G."/>
            <person name="Solomon P.S."/>
            <person name="Tan K.C."/>
            <person name="Schoch C.L."/>
            <person name="Spatafora J.W."/>
            <person name="Crous P.W."/>
            <person name="Kodira C."/>
            <person name="Birren B.W."/>
            <person name="Galagan J.E."/>
            <person name="Torriani S.F."/>
            <person name="McDonald B.A."/>
            <person name="Oliver R.P."/>
        </authorList>
    </citation>
    <scope>NUCLEOTIDE SEQUENCE [LARGE SCALE GENOMIC DNA]</scope>
    <source>
        <strain evidence="2">SN15 / ATCC MYA-4574 / FGSC 10173</strain>
    </source>
</reference>
<evidence type="ECO:0000313" key="1">
    <source>
        <dbReference type="EMBL" id="EAT79111.1"/>
    </source>
</evidence>
<evidence type="ECO:0000313" key="2">
    <source>
        <dbReference type="Proteomes" id="UP000001055"/>
    </source>
</evidence>
<sequence>MQQGKITTAHCDRPQRTWALQQMDFDIIGHEKLIFGTQG</sequence>
<name>Q0U3K0_PHANO</name>
<proteinExistence type="predicted"/>
<dbReference type="HOGENOM" id="CLU_3320228_0_0_1"/>
<dbReference type="GeneID" id="5980791"/>
<accession>Q0U3K0</accession>
<organism evidence="1 2">
    <name type="scientific">Phaeosphaeria nodorum (strain SN15 / ATCC MYA-4574 / FGSC 10173)</name>
    <name type="common">Glume blotch fungus</name>
    <name type="synonym">Parastagonospora nodorum</name>
    <dbReference type="NCBI Taxonomy" id="321614"/>
    <lineage>
        <taxon>Eukaryota</taxon>
        <taxon>Fungi</taxon>
        <taxon>Dikarya</taxon>
        <taxon>Ascomycota</taxon>
        <taxon>Pezizomycotina</taxon>
        <taxon>Dothideomycetes</taxon>
        <taxon>Pleosporomycetidae</taxon>
        <taxon>Pleosporales</taxon>
        <taxon>Pleosporineae</taxon>
        <taxon>Phaeosphaeriaceae</taxon>
        <taxon>Parastagonospora</taxon>
    </lineage>
</organism>
<dbReference type="KEGG" id="pno:SNOG_13664"/>
<dbReference type="AlphaFoldDB" id="Q0U3K0"/>
<protein>
    <submittedName>
        <fullName evidence="1">Uncharacterized protein</fullName>
    </submittedName>
</protein>
<dbReference type="InParanoid" id="Q0U3K0"/>
<dbReference type="EMBL" id="CH445351">
    <property type="protein sequence ID" value="EAT79111.1"/>
    <property type="molecule type" value="Genomic_DNA"/>
</dbReference>
<gene>
    <name evidence="1" type="ORF">SNOG_13664</name>
</gene>
<dbReference type="RefSeq" id="XP_001803871.1">
    <property type="nucleotide sequence ID" value="XM_001803819.1"/>
</dbReference>